<comment type="subcellular location">
    <subcellularLocation>
        <location evidence="1 12">Cell outer membrane</location>
        <topology evidence="1 12">Multi-pass membrane protein</topology>
    </subcellularLocation>
</comment>
<dbReference type="InterPro" id="IPR012910">
    <property type="entry name" value="Plug_dom"/>
</dbReference>
<evidence type="ECO:0000256" key="3">
    <source>
        <dbReference type="ARBA" id="ARBA00022452"/>
    </source>
</evidence>
<evidence type="ECO:0000313" key="20">
    <source>
        <dbReference type="Proteomes" id="UP001500791"/>
    </source>
</evidence>
<evidence type="ECO:0000256" key="14">
    <source>
        <dbReference type="RuleBase" id="RU003357"/>
    </source>
</evidence>
<keyword evidence="11 12" id="KW-0998">Cell outer membrane</keyword>
<feature type="chain" id="PRO_5047397977" evidence="16">
    <location>
        <begin position="28"/>
        <end position="788"/>
    </location>
</feature>
<dbReference type="Pfam" id="PF07715">
    <property type="entry name" value="Plug"/>
    <property type="match status" value="1"/>
</dbReference>
<keyword evidence="2 12" id="KW-0813">Transport</keyword>
<keyword evidence="19" id="KW-0675">Receptor</keyword>
<protein>
    <submittedName>
        <fullName evidence="19">TonB-dependent receptor</fullName>
    </submittedName>
</protein>
<comment type="similarity">
    <text evidence="12 14">Belongs to the TonB-dependent receptor family.</text>
</comment>
<dbReference type="Gene3D" id="2.40.170.20">
    <property type="entry name" value="TonB-dependent receptor, beta-barrel domain"/>
    <property type="match status" value="1"/>
</dbReference>
<keyword evidence="9 14" id="KW-0798">TonB box</keyword>
<keyword evidence="10 12" id="KW-0472">Membrane</keyword>
<dbReference type="CDD" id="cd01347">
    <property type="entry name" value="ligand_gated_channel"/>
    <property type="match status" value="1"/>
</dbReference>
<keyword evidence="4" id="KW-0410">Iron transport</keyword>
<evidence type="ECO:0000256" key="16">
    <source>
        <dbReference type="SAM" id="SignalP"/>
    </source>
</evidence>
<proteinExistence type="inferred from homology"/>
<reference evidence="19 20" key="1">
    <citation type="journal article" date="2019" name="Int. J. Syst. Evol. Microbiol.">
        <title>The Global Catalogue of Microorganisms (GCM) 10K type strain sequencing project: providing services to taxonomists for standard genome sequencing and annotation.</title>
        <authorList>
            <consortium name="The Broad Institute Genomics Platform"/>
            <consortium name="The Broad Institute Genome Sequencing Center for Infectious Disease"/>
            <person name="Wu L."/>
            <person name="Ma J."/>
        </authorList>
    </citation>
    <scope>NUCLEOTIDE SEQUENCE [LARGE SCALE GENOMIC DNA]</scope>
    <source>
        <strain evidence="19 20">JCM 13476</strain>
    </source>
</reference>
<keyword evidence="8" id="KW-0406">Ion transport</keyword>
<evidence type="ECO:0000256" key="1">
    <source>
        <dbReference type="ARBA" id="ARBA00004571"/>
    </source>
</evidence>
<dbReference type="PANTHER" id="PTHR32552:SF68">
    <property type="entry name" value="FERRICHROME OUTER MEMBRANE TRANSPORTER_PHAGE RECEPTOR"/>
    <property type="match status" value="1"/>
</dbReference>
<evidence type="ECO:0000313" key="19">
    <source>
        <dbReference type="EMBL" id="GAA0383495.1"/>
    </source>
</evidence>
<comment type="caution">
    <text evidence="19">The sequence shown here is derived from an EMBL/GenBank/DDBJ whole genome shotgun (WGS) entry which is preliminary data.</text>
</comment>
<dbReference type="InterPro" id="IPR039426">
    <property type="entry name" value="TonB-dep_rcpt-like"/>
</dbReference>
<evidence type="ECO:0000256" key="10">
    <source>
        <dbReference type="ARBA" id="ARBA00023136"/>
    </source>
</evidence>
<gene>
    <name evidence="19" type="ORF">GCM10009093_08050</name>
</gene>
<organism evidence="19 20">
    <name type="scientific">Brevundimonas terrae</name>
    <dbReference type="NCBI Taxonomy" id="363631"/>
    <lineage>
        <taxon>Bacteria</taxon>
        <taxon>Pseudomonadati</taxon>
        <taxon>Pseudomonadota</taxon>
        <taxon>Alphaproteobacteria</taxon>
        <taxon>Caulobacterales</taxon>
        <taxon>Caulobacteraceae</taxon>
        <taxon>Brevundimonas</taxon>
    </lineage>
</organism>
<dbReference type="InterPro" id="IPR036942">
    <property type="entry name" value="Beta-barrel_TonB_sf"/>
</dbReference>
<keyword evidence="20" id="KW-1185">Reference proteome</keyword>
<evidence type="ECO:0000256" key="13">
    <source>
        <dbReference type="PROSITE-ProRule" id="PRU10144"/>
    </source>
</evidence>
<feature type="region of interest" description="Disordered" evidence="15">
    <location>
        <begin position="325"/>
        <end position="352"/>
    </location>
</feature>
<evidence type="ECO:0000259" key="17">
    <source>
        <dbReference type="Pfam" id="PF00593"/>
    </source>
</evidence>
<name>A0ABN0Y4X2_9CAUL</name>
<dbReference type="PROSITE" id="PS52016">
    <property type="entry name" value="TONB_DEPENDENT_REC_3"/>
    <property type="match status" value="1"/>
</dbReference>
<dbReference type="EMBL" id="BAAAEJ010000003">
    <property type="protein sequence ID" value="GAA0383495.1"/>
    <property type="molecule type" value="Genomic_DNA"/>
</dbReference>
<evidence type="ECO:0000256" key="12">
    <source>
        <dbReference type="PROSITE-ProRule" id="PRU01360"/>
    </source>
</evidence>
<evidence type="ECO:0000256" key="11">
    <source>
        <dbReference type="ARBA" id="ARBA00023237"/>
    </source>
</evidence>
<dbReference type="SUPFAM" id="SSF56935">
    <property type="entry name" value="Porins"/>
    <property type="match status" value="1"/>
</dbReference>
<evidence type="ECO:0000256" key="7">
    <source>
        <dbReference type="ARBA" id="ARBA00023004"/>
    </source>
</evidence>
<dbReference type="Gene3D" id="2.170.130.10">
    <property type="entry name" value="TonB-dependent receptor, plug domain"/>
    <property type="match status" value="1"/>
</dbReference>
<feature type="signal peptide" evidence="16">
    <location>
        <begin position="1"/>
        <end position="27"/>
    </location>
</feature>
<dbReference type="InterPro" id="IPR010917">
    <property type="entry name" value="TonB_rcpt_CS"/>
</dbReference>
<dbReference type="PANTHER" id="PTHR32552">
    <property type="entry name" value="FERRICHROME IRON RECEPTOR-RELATED"/>
    <property type="match status" value="1"/>
</dbReference>
<feature type="domain" description="TonB-dependent receptor plug" evidence="18">
    <location>
        <begin position="57"/>
        <end position="158"/>
    </location>
</feature>
<evidence type="ECO:0000256" key="15">
    <source>
        <dbReference type="SAM" id="MobiDB-lite"/>
    </source>
</evidence>
<feature type="short sequence motif" description="TonB C-terminal box" evidence="13">
    <location>
        <begin position="771"/>
        <end position="788"/>
    </location>
</feature>
<keyword evidence="7" id="KW-0408">Iron</keyword>
<dbReference type="InterPro" id="IPR037066">
    <property type="entry name" value="Plug_dom_sf"/>
</dbReference>
<dbReference type="Pfam" id="PF00593">
    <property type="entry name" value="TonB_dep_Rec_b-barrel"/>
    <property type="match status" value="1"/>
</dbReference>
<evidence type="ECO:0000256" key="8">
    <source>
        <dbReference type="ARBA" id="ARBA00023065"/>
    </source>
</evidence>
<accession>A0ABN0Y4X2</accession>
<evidence type="ECO:0000256" key="4">
    <source>
        <dbReference type="ARBA" id="ARBA00022496"/>
    </source>
</evidence>
<keyword evidence="5 12" id="KW-0812">Transmembrane</keyword>
<feature type="compositionally biased region" description="Polar residues" evidence="15">
    <location>
        <begin position="330"/>
        <end position="345"/>
    </location>
</feature>
<evidence type="ECO:0000256" key="5">
    <source>
        <dbReference type="ARBA" id="ARBA00022692"/>
    </source>
</evidence>
<evidence type="ECO:0000256" key="9">
    <source>
        <dbReference type="ARBA" id="ARBA00023077"/>
    </source>
</evidence>
<evidence type="ECO:0000256" key="2">
    <source>
        <dbReference type="ARBA" id="ARBA00022448"/>
    </source>
</evidence>
<feature type="domain" description="TonB-dependent receptor-like beta-barrel" evidence="17">
    <location>
        <begin position="245"/>
        <end position="753"/>
    </location>
</feature>
<dbReference type="PROSITE" id="PS01156">
    <property type="entry name" value="TONB_DEPENDENT_REC_2"/>
    <property type="match status" value="1"/>
</dbReference>
<keyword evidence="6 16" id="KW-0732">Signal</keyword>
<sequence length="788" mass="86224">MSNFARSLTFGASAIAIALGMATTASAQSTGSEAFEVEQVVVTGTRGPRAIEGVVAENNPKSRATITEQYIGTQAAGQTILNSINLLPGVNFTNNDAYGSAGGDLTIRGFDSARVSLTQDGIPMNDTGNYAIYSNQQMDPELIQRAAVNLGTTDVDSPTASATGGTVNYVTRRPSEEFGVIFQPSLGEYGYRRAFGLVETGEFGPWGTRAWFAASKTKYDHFVGAGGVDKMQLNGRIYQPLGDNGDFVSLTAHYNENRNQFMPRVSLADFEKGGAYDKNDYNTVRSQATAVNPSNTGNIRGQSRFTLSDKLTLTVDPSFQYTLAHGGGTHTTSETDPQLIGNSSAAGVDLNGDGKIDPNTKVTLFRPNITNTHRYGVTSSLIWNVSENHQLRGAYTFDWGRHRQTGQMGYIDANGFPEDWFAGRNGRPVELPDGTVLRRRDRLSYAMLNQIAAEYRGSFFNNAVDLTVGVRAPFFDRELNNYCYQRDTFNAYCTTETPSVVNPDGTVQFPSSAMNSNANNKYRAPVSFDKKYDAVLPNLGVTWKFGDSQSIYASYAEGFSAPRTDDLYDVVDVNPEPETTNSYDIGYRFQSGTLIASIAAWKTDYANRIVRTYDEAADMYLTRNVGDVTLQGIDGQIGWSPIENLSLTGSFTYTDSEVKNDLPNGIKDGVAQFIPTAGNQLVETPDWQFGGRVAYTIGDFDLGLQGKYVGERFANDINTEVAPDYLTFDLDVRYNLKALGKGNSYLQLNVINLFDEEYLADISTQTDRAASYQLGAPRTAMITLRASF</sequence>
<keyword evidence="3 12" id="KW-1134">Transmembrane beta strand</keyword>
<dbReference type="InterPro" id="IPR000531">
    <property type="entry name" value="Beta-barrel_TonB"/>
</dbReference>
<dbReference type="Proteomes" id="UP001500791">
    <property type="component" value="Unassembled WGS sequence"/>
</dbReference>
<dbReference type="RefSeq" id="WP_243862669.1">
    <property type="nucleotide sequence ID" value="NZ_BAAAEJ010000003.1"/>
</dbReference>
<evidence type="ECO:0000256" key="6">
    <source>
        <dbReference type="ARBA" id="ARBA00022729"/>
    </source>
</evidence>
<evidence type="ECO:0000259" key="18">
    <source>
        <dbReference type="Pfam" id="PF07715"/>
    </source>
</evidence>